<dbReference type="AlphaFoldDB" id="A0A543HJB1"/>
<dbReference type="Pfam" id="PF12770">
    <property type="entry name" value="CHAT"/>
    <property type="match status" value="1"/>
</dbReference>
<dbReference type="InterPro" id="IPR011990">
    <property type="entry name" value="TPR-like_helical_dom_sf"/>
</dbReference>
<feature type="region of interest" description="Disordered" evidence="1">
    <location>
        <begin position="596"/>
        <end position="617"/>
    </location>
</feature>
<dbReference type="RefSeq" id="WP_141845820.1">
    <property type="nucleotide sequence ID" value="NZ_VFPM01000003.1"/>
</dbReference>
<dbReference type="SUPFAM" id="SSF48452">
    <property type="entry name" value="TPR-like"/>
    <property type="match status" value="1"/>
</dbReference>
<feature type="domain" description="CHAT" evidence="2">
    <location>
        <begin position="622"/>
        <end position="968"/>
    </location>
</feature>
<feature type="region of interest" description="Disordered" evidence="1">
    <location>
        <begin position="795"/>
        <end position="816"/>
    </location>
</feature>
<evidence type="ECO:0000259" key="2">
    <source>
        <dbReference type="Pfam" id="PF12770"/>
    </source>
</evidence>
<evidence type="ECO:0000256" key="1">
    <source>
        <dbReference type="SAM" id="MobiDB-lite"/>
    </source>
</evidence>
<accession>A0A543HJB1</accession>
<name>A0A543HJB1_9MICO</name>
<dbReference type="InterPro" id="IPR024983">
    <property type="entry name" value="CHAT_dom"/>
</dbReference>
<reference evidence="3 4" key="1">
    <citation type="submission" date="2019-06" db="EMBL/GenBank/DDBJ databases">
        <title>Genome sequencing of plant associated microbes to promote plant fitness in Sorghum bicolor and Oryza sativa.</title>
        <authorList>
            <person name="Coleman-Derr D."/>
        </authorList>
    </citation>
    <scope>NUCLEOTIDE SEQUENCE [LARGE SCALE GENOMIC DNA]</scope>
    <source>
        <strain evidence="3 4">KV-663</strain>
    </source>
</reference>
<dbReference type="Proteomes" id="UP000316747">
    <property type="component" value="Unassembled WGS sequence"/>
</dbReference>
<evidence type="ECO:0000313" key="4">
    <source>
        <dbReference type="Proteomes" id="UP000316747"/>
    </source>
</evidence>
<dbReference type="Gene3D" id="1.25.40.10">
    <property type="entry name" value="Tetratricopeptide repeat domain"/>
    <property type="match status" value="1"/>
</dbReference>
<dbReference type="EMBL" id="VFPM01000003">
    <property type="protein sequence ID" value="TQM58397.1"/>
    <property type="molecule type" value="Genomic_DNA"/>
</dbReference>
<organism evidence="3 4">
    <name type="scientific">Humibacillus xanthopallidus</name>
    <dbReference type="NCBI Taxonomy" id="412689"/>
    <lineage>
        <taxon>Bacteria</taxon>
        <taxon>Bacillati</taxon>
        <taxon>Actinomycetota</taxon>
        <taxon>Actinomycetes</taxon>
        <taxon>Micrococcales</taxon>
        <taxon>Intrasporangiaceae</taxon>
        <taxon>Humibacillus</taxon>
    </lineage>
</organism>
<keyword evidence="4" id="KW-1185">Reference proteome</keyword>
<comment type="caution">
    <text evidence="3">The sequence shown here is derived from an EMBL/GenBank/DDBJ whole genome shotgun (WGS) entry which is preliminary data.</text>
</comment>
<dbReference type="PANTHER" id="PTHR10098">
    <property type="entry name" value="RAPSYN-RELATED"/>
    <property type="match status" value="1"/>
</dbReference>
<dbReference type="OrthoDB" id="4331905at2"/>
<gene>
    <name evidence="3" type="ORF">FBY41_3764</name>
</gene>
<sequence length="972" mass="102916">MAGETGKWLAGLRQVCADVAAGRASVDDVDAVARGVTVDDVVVAANVFGAYDVLLWLAGEVWDDSDPDAGLAVLAIGGNLALLAQQVTGEPAAALTYARRLGRHGMQVAATNLLRAAVEVGGPPLQGRPPLRPQLLNLLGDMLRQLGDLRGAEEALVDGLDDVPAGVSDGDDERLRAALLNNLALVLQSRGELTRAAELLREVVDIDHRLGVPAAELAVSVDNLGSVHREIADTHGPLWLSDEYVNEPTSSELRVAETYFEQAQELFRAALPDSADDYAISLINSAEIAVLRKDAAALDRLSAEAERIDGEHPLTRSTSWLVRSMRGRALADAGRHGDAVDLLRPWFDETEGTAAAHEVPERALTVLLESAAAIGDGALLERVAHEILEVDDEMLDRALVGSTSRSARHQLRPVHHRTEAVLGACLPAGSGGVLPDWLYDALLSRKGVLQERAGSAWLRGLDAGSVVDEVRAPRSELATLDLDGAEVRTVREARRRRVEAAERLEAAERALQRSLPGGAVERVRLGDVQATLDEGTLLVDIVRERPPGPRSAAGYVAVLVRRQGPARFIRLGGVSELDDRLGRAALVHAARLPAGSRDPGAARRLTPVGRGAESSPPTFADLTEGLLPLAAHLDGVSRVVVAPHGQWARVPVALLPGADGAPLVTGLEVTLVPSARWLVTRPAGPAQRDPGPAVVMGDADFDLGVALAPGVLLEMRPAPLPWTRAEAEEVGRVLGVAPRLGAEASRGAFLAADGPVILHVASHGTFIDAYASEREQREPRTQVVEARGDIVVTREPDDDEGIGWSPMGEATPDDPAARHRRRVQWLREVGPSEPSTRSALLLAGFNGWLAGAETSPDIGTGVVTAAELALLDLEATELVVLSACETGVSAVDDVDGTVLGLRTAALAAGADCCIASLWSVDDRVTAELMTRMYAARADGHSWPAALRAAQLAVRRHHPDPFYWAAWVAEGGS</sequence>
<protein>
    <submittedName>
        <fullName evidence="3">CHAT domain-containing protein</fullName>
    </submittedName>
</protein>
<evidence type="ECO:0000313" key="3">
    <source>
        <dbReference type="EMBL" id="TQM58397.1"/>
    </source>
</evidence>
<proteinExistence type="predicted"/>